<evidence type="ECO:0000313" key="2">
    <source>
        <dbReference type="EMBL" id="MSS38932.1"/>
    </source>
</evidence>
<dbReference type="PANTHER" id="PTHR39639">
    <property type="entry name" value="CHROMOSOME 16, WHOLE GENOME SHOTGUN SEQUENCE"/>
    <property type="match status" value="1"/>
</dbReference>
<dbReference type="AlphaFoldDB" id="A0A844F1D3"/>
<dbReference type="InterPro" id="IPR004919">
    <property type="entry name" value="GmrSD_N"/>
</dbReference>
<dbReference type="Proteomes" id="UP000462363">
    <property type="component" value="Unassembled WGS sequence"/>
</dbReference>
<dbReference type="PANTHER" id="PTHR39639:SF1">
    <property type="entry name" value="DUF262 DOMAIN-CONTAINING PROTEIN"/>
    <property type="match status" value="1"/>
</dbReference>
<gene>
    <name evidence="2" type="ORF">FYJ37_00840</name>
</gene>
<proteinExistence type="predicted"/>
<dbReference type="RefSeq" id="WP_154322693.1">
    <property type="nucleotide sequence ID" value="NZ_CP045695.1"/>
</dbReference>
<organism evidence="2 3">
    <name type="scientific">Clostridium scindens (strain JCM 10418 / VPI 12708)</name>
    <dbReference type="NCBI Taxonomy" id="29347"/>
    <lineage>
        <taxon>Bacteria</taxon>
        <taxon>Bacillati</taxon>
        <taxon>Bacillota</taxon>
        <taxon>Clostridia</taxon>
        <taxon>Lachnospirales</taxon>
        <taxon>Lachnospiraceae</taxon>
    </lineage>
</organism>
<name>A0A844F1D3_CLOSV</name>
<dbReference type="Pfam" id="PF03235">
    <property type="entry name" value="GmrSD_N"/>
    <property type="match status" value="1"/>
</dbReference>
<evidence type="ECO:0000259" key="1">
    <source>
        <dbReference type="Pfam" id="PF03235"/>
    </source>
</evidence>
<accession>A0A844F1D3</accession>
<comment type="caution">
    <text evidence="2">The sequence shown here is derived from an EMBL/GenBank/DDBJ whole genome shotgun (WGS) entry which is preliminary data.</text>
</comment>
<feature type="domain" description="GmrSD restriction endonucleases N-terminal" evidence="1">
    <location>
        <begin position="11"/>
        <end position="155"/>
    </location>
</feature>
<reference evidence="2 3" key="1">
    <citation type="submission" date="2019-08" db="EMBL/GenBank/DDBJ databases">
        <title>In-depth cultivation of the pig gut microbiome towards novel bacterial diversity and tailored functional studies.</title>
        <authorList>
            <person name="Wylensek D."/>
            <person name="Hitch T.C.A."/>
            <person name="Clavel T."/>
        </authorList>
    </citation>
    <scope>NUCLEOTIDE SEQUENCE [LARGE SCALE GENOMIC DNA]</scope>
    <source>
        <strain evidence="2 3">BL-389-WT-3D</strain>
    </source>
</reference>
<dbReference type="EMBL" id="VUMB01000002">
    <property type="protein sequence ID" value="MSS38932.1"/>
    <property type="molecule type" value="Genomic_DNA"/>
</dbReference>
<protein>
    <submittedName>
        <fullName evidence="2">DUF262 domain-containing protein</fullName>
    </submittedName>
</protein>
<evidence type="ECO:0000313" key="3">
    <source>
        <dbReference type="Proteomes" id="UP000462363"/>
    </source>
</evidence>
<sequence length="323" mass="36581">MKVSGANKALQTLTNKIKRGNIIFTHKLQRREGVWSKSAKSLLIDSLLRGYPVNPVYTVMDGKQAVIDGVQRLSTCYSYINDGFALSKNLEPLVLDEQIYEIAGKKFSKLDDVVKDELMGAQIQVYEITNYTDKEVRAMFSRLNGGKPLNTAQKMTPEMSDDLSGVVSEILSHPFFSKALTSAQLKSSVDLSITIEILMLSEASDKYDFGSFSRADKQKFIQYYNNKVDSAKVELIKQALDKMDEVFSGDVKIPKTSLSFICYCYYRVIKDKKSISKLTDTVKTFLDEYDSNEEYKSLIQQGTSSGESVKARLQYWRKIVKEL</sequence>